<keyword evidence="2" id="KW-1185">Reference proteome</keyword>
<gene>
    <name evidence="1" type="ORF">SKAU_G00202450</name>
</gene>
<proteinExistence type="predicted"/>
<organism evidence="1 2">
    <name type="scientific">Synaphobranchus kaupii</name>
    <name type="common">Kaup's arrowtooth eel</name>
    <dbReference type="NCBI Taxonomy" id="118154"/>
    <lineage>
        <taxon>Eukaryota</taxon>
        <taxon>Metazoa</taxon>
        <taxon>Chordata</taxon>
        <taxon>Craniata</taxon>
        <taxon>Vertebrata</taxon>
        <taxon>Euteleostomi</taxon>
        <taxon>Actinopterygii</taxon>
        <taxon>Neopterygii</taxon>
        <taxon>Teleostei</taxon>
        <taxon>Anguilliformes</taxon>
        <taxon>Synaphobranchidae</taxon>
        <taxon>Synaphobranchus</taxon>
    </lineage>
</organism>
<name>A0A9Q1FFP5_SYNKA</name>
<evidence type="ECO:0000313" key="1">
    <source>
        <dbReference type="EMBL" id="KAJ8357451.1"/>
    </source>
</evidence>
<accession>A0A9Q1FFP5</accession>
<sequence>MHPPFPPANWNVSHRPGICLSVLTWSDIFMELVWNTEKWNKRCLIPGRPIVKFIGVTNVQTSDQRPSASKPQSLRLSFETESKLRGDSKAPSSFPGYCSLLEFQTVPTITHDATGPCRL</sequence>
<dbReference type="AlphaFoldDB" id="A0A9Q1FFP5"/>
<dbReference type="Proteomes" id="UP001152622">
    <property type="component" value="Chromosome 6"/>
</dbReference>
<reference evidence="1" key="1">
    <citation type="journal article" date="2023" name="Science">
        <title>Genome structures resolve the early diversification of teleost fishes.</title>
        <authorList>
            <person name="Parey E."/>
            <person name="Louis A."/>
            <person name="Montfort J."/>
            <person name="Bouchez O."/>
            <person name="Roques C."/>
            <person name="Iampietro C."/>
            <person name="Lluch J."/>
            <person name="Castinel A."/>
            <person name="Donnadieu C."/>
            <person name="Desvignes T."/>
            <person name="Floi Bucao C."/>
            <person name="Jouanno E."/>
            <person name="Wen M."/>
            <person name="Mejri S."/>
            <person name="Dirks R."/>
            <person name="Jansen H."/>
            <person name="Henkel C."/>
            <person name="Chen W.J."/>
            <person name="Zahm M."/>
            <person name="Cabau C."/>
            <person name="Klopp C."/>
            <person name="Thompson A.W."/>
            <person name="Robinson-Rechavi M."/>
            <person name="Braasch I."/>
            <person name="Lecointre G."/>
            <person name="Bobe J."/>
            <person name="Postlethwait J.H."/>
            <person name="Berthelot C."/>
            <person name="Roest Crollius H."/>
            <person name="Guiguen Y."/>
        </authorList>
    </citation>
    <scope>NUCLEOTIDE SEQUENCE</scope>
    <source>
        <strain evidence="1">WJC10195</strain>
    </source>
</reference>
<evidence type="ECO:0000313" key="2">
    <source>
        <dbReference type="Proteomes" id="UP001152622"/>
    </source>
</evidence>
<dbReference type="EMBL" id="JAINUF010000006">
    <property type="protein sequence ID" value="KAJ8357451.1"/>
    <property type="molecule type" value="Genomic_DNA"/>
</dbReference>
<comment type="caution">
    <text evidence="1">The sequence shown here is derived from an EMBL/GenBank/DDBJ whole genome shotgun (WGS) entry which is preliminary data.</text>
</comment>
<protein>
    <submittedName>
        <fullName evidence="1">Uncharacterized protein</fullName>
    </submittedName>
</protein>